<reference evidence="1 2" key="1">
    <citation type="journal article" date="2019" name="Commun. Biol.">
        <title>The bagworm genome reveals a unique fibroin gene that provides high tensile strength.</title>
        <authorList>
            <person name="Kono N."/>
            <person name="Nakamura H."/>
            <person name="Ohtoshi R."/>
            <person name="Tomita M."/>
            <person name="Numata K."/>
            <person name="Arakawa K."/>
        </authorList>
    </citation>
    <scope>NUCLEOTIDE SEQUENCE [LARGE SCALE GENOMIC DNA]</scope>
</reference>
<sequence>MIFYPGFRADVSHAIEVRADGHISFEVHRHNANPAVSGPYHGSCDVFVVGSLILFDVHVMVQDYNGGFDGVPFAESSFGPWVPSQLASIPNIGFLD</sequence>
<organism evidence="1 2">
    <name type="scientific">Eumeta variegata</name>
    <name type="common">Bagworm moth</name>
    <name type="synonym">Eumeta japonica</name>
    <dbReference type="NCBI Taxonomy" id="151549"/>
    <lineage>
        <taxon>Eukaryota</taxon>
        <taxon>Metazoa</taxon>
        <taxon>Ecdysozoa</taxon>
        <taxon>Arthropoda</taxon>
        <taxon>Hexapoda</taxon>
        <taxon>Insecta</taxon>
        <taxon>Pterygota</taxon>
        <taxon>Neoptera</taxon>
        <taxon>Endopterygota</taxon>
        <taxon>Lepidoptera</taxon>
        <taxon>Glossata</taxon>
        <taxon>Ditrysia</taxon>
        <taxon>Tineoidea</taxon>
        <taxon>Psychidae</taxon>
        <taxon>Oiketicinae</taxon>
        <taxon>Eumeta</taxon>
    </lineage>
</organism>
<evidence type="ECO:0000313" key="2">
    <source>
        <dbReference type="Proteomes" id="UP000299102"/>
    </source>
</evidence>
<gene>
    <name evidence="1" type="ORF">EVAR_85632_1</name>
</gene>
<protein>
    <submittedName>
        <fullName evidence="1">Uncharacterized protein</fullName>
    </submittedName>
</protein>
<dbReference type="Proteomes" id="UP000299102">
    <property type="component" value="Unassembled WGS sequence"/>
</dbReference>
<accession>A0A4C1XRB3</accession>
<dbReference type="AlphaFoldDB" id="A0A4C1XRB3"/>
<dbReference type="EMBL" id="BGZK01000958">
    <property type="protein sequence ID" value="GBP66486.1"/>
    <property type="molecule type" value="Genomic_DNA"/>
</dbReference>
<evidence type="ECO:0000313" key="1">
    <source>
        <dbReference type="EMBL" id="GBP66486.1"/>
    </source>
</evidence>
<comment type="caution">
    <text evidence="1">The sequence shown here is derived from an EMBL/GenBank/DDBJ whole genome shotgun (WGS) entry which is preliminary data.</text>
</comment>
<keyword evidence="2" id="KW-1185">Reference proteome</keyword>
<name>A0A4C1XRB3_EUMVA</name>
<proteinExistence type="predicted"/>